<evidence type="ECO:0000256" key="1">
    <source>
        <dbReference type="ARBA" id="ARBA00004752"/>
    </source>
</evidence>
<keyword evidence="8" id="KW-0961">Cell wall biogenesis/degradation</keyword>
<organism evidence="10">
    <name type="scientific">marine sediment metagenome</name>
    <dbReference type="NCBI Taxonomy" id="412755"/>
    <lineage>
        <taxon>unclassified sequences</taxon>
        <taxon>metagenomes</taxon>
        <taxon>ecological metagenomes</taxon>
    </lineage>
</organism>
<keyword evidence="3" id="KW-0328">Glycosyltransferase</keyword>
<dbReference type="PANTHER" id="PTHR30582:SF24">
    <property type="entry name" value="L,D-TRANSPEPTIDASE ERFK_SRFK-RELATED"/>
    <property type="match status" value="1"/>
</dbReference>
<gene>
    <name evidence="10" type="ORF">LCGC14_3036440</name>
</gene>
<dbReference type="InterPro" id="IPR050979">
    <property type="entry name" value="LD-transpeptidase"/>
</dbReference>
<dbReference type="GO" id="GO:0071972">
    <property type="term" value="F:peptidoglycan L,D-transpeptidase activity"/>
    <property type="evidence" value="ECO:0007669"/>
    <property type="project" value="TreeGrafter"/>
</dbReference>
<comment type="caution">
    <text evidence="10">The sequence shown here is derived from an EMBL/GenBank/DDBJ whole genome shotgun (WGS) entry which is preliminary data.</text>
</comment>
<keyword evidence="5" id="KW-0378">Hydrolase</keyword>
<dbReference type="PANTHER" id="PTHR30582">
    <property type="entry name" value="L,D-TRANSPEPTIDASE"/>
    <property type="match status" value="1"/>
</dbReference>
<protein>
    <recommendedName>
        <fullName evidence="9">L,D-TPase catalytic domain-containing protein</fullName>
    </recommendedName>
</protein>
<dbReference type="InterPro" id="IPR005490">
    <property type="entry name" value="LD_TPept_cat_dom"/>
</dbReference>
<comment type="similarity">
    <text evidence="2">Belongs to the YkuD family.</text>
</comment>
<dbReference type="PROSITE" id="PS52029">
    <property type="entry name" value="LD_TPASE"/>
    <property type="match status" value="1"/>
</dbReference>
<feature type="domain" description="L,D-TPase catalytic" evidence="9">
    <location>
        <begin position="55"/>
        <end position="193"/>
    </location>
</feature>
<comment type="pathway">
    <text evidence="1">Cell wall biogenesis; peptidoglycan biosynthesis.</text>
</comment>
<dbReference type="GO" id="GO:0071555">
    <property type="term" value="P:cell wall organization"/>
    <property type="evidence" value="ECO:0007669"/>
    <property type="project" value="UniProtKB-KW"/>
</dbReference>
<evidence type="ECO:0000256" key="6">
    <source>
        <dbReference type="ARBA" id="ARBA00022960"/>
    </source>
</evidence>
<dbReference type="Gene3D" id="2.40.440.10">
    <property type="entry name" value="L,D-transpeptidase catalytic domain-like"/>
    <property type="match status" value="1"/>
</dbReference>
<keyword evidence="7" id="KW-0573">Peptidoglycan synthesis</keyword>
<keyword evidence="4" id="KW-0808">Transferase</keyword>
<evidence type="ECO:0000256" key="3">
    <source>
        <dbReference type="ARBA" id="ARBA00022676"/>
    </source>
</evidence>
<accession>A0A0F8WRC4</accession>
<evidence type="ECO:0000313" key="10">
    <source>
        <dbReference type="EMBL" id="KKK59233.1"/>
    </source>
</evidence>
<evidence type="ECO:0000256" key="2">
    <source>
        <dbReference type="ARBA" id="ARBA00005992"/>
    </source>
</evidence>
<dbReference type="InterPro" id="IPR038063">
    <property type="entry name" value="Transpep_catalytic_dom"/>
</dbReference>
<evidence type="ECO:0000256" key="7">
    <source>
        <dbReference type="ARBA" id="ARBA00022984"/>
    </source>
</evidence>
<dbReference type="CDD" id="cd16913">
    <property type="entry name" value="YkuD_like"/>
    <property type="match status" value="1"/>
</dbReference>
<dbReference type="GO" id="GO:0008360">
    <property type="term" value="P:regulation of cell shape"/>
    <property type="evidence" value="ECO:0007669"/>
    <property type="project" value="UniProtKB-KW"/>
</dbReference>
<evidence type="ECO:0000256" key="5">
    <source>
        <dbReference type="ARBA" id="ARBA00022801"/>
    </source>
</evidence>
<dbReference type="SUPFAM" id="SSF141523">
    <property type="entry name" value="L,D-transpeptidase catalytic domain-like"/>
    <property type="match status" value="1"/>
</dbReference>
<dbReference type="AlphaFoldDB" id="A0A0F8WRC4"/>
<evidence type="ECO:0000256" key="8">
    <source>
        <dbReference type="ARBA" id="ARBA00023316"/>
    </source>
</evidence>
<evidence type="ECO:0000259" key="9">
    <source>
        <dbReference type="PROSITE" id="PS52029"/>
    </source>
</evidence>
<dbReference type="GO" id="GO:0016757">
    <property type="term" value="F:glycosyltransferase activity"/>
    <property type="evidence" value="ECO:0007669"/>
    <property type="project" value="UniProtKB-KW"/>
</dbReference>
<keyword evidence="6" id="KW-0133">Cell shape</keyword>
<proteinExistence type="inferred from homology"/>
<dbReference type="GO" id="GO:0018104">
    <property type="term" value="P:peptidoglycan-protein cross-linking"/>
    <property type="evidence" value="ECO:0007669"/>
    <property type="project" value="TreeGrafter"/>
</dbReference>
<sequence length="197" mass="22165">MKRRYFLTSVAALLVSGKTAFAHSDAEHDRRVGSSMVPPEQLPREVPFTEADKPGEIHVDPNQFALFWTLPNNRAIRYTVGIGREGLYESGEFYVARKQKWPRWTPTPAMIARDPDRYLRFAGGVPGGLNNPLGARALYLYQPGRGDTYLRIHGTTDPTTIGQRVSNGCARLTNNQIIELYEKVPLDTRVVLKPIEV</sequence>
<name>A0A0F8WRC4_9ZZZZ</name>
<dbReference type="UniPathway" id="UPA00219"/>
<dbReference type="GO" id="GO:0005576">
    <property type="term" value="C:extracellular region"/>
    <property type="evidence" value="ECO:0007669"/>
    <property type="project" value="TreeGrafter"/>
</dbReference>
<dbReference type="EMBL" id="LAZR01063583">
    <property type="protein sequence ID" value="KKK59233.1"/>
    <property type="molecule type" value="Genomic_DNA"/>
</dbReference>
<reference evidence="10" key="1">
    <citation type="journal article" date="2015" name="Nature">
        <title>Complex archaea that bridge the gap between prokaryotes and eukaryotes.</title>
        <authorList>
            <person name="Spang A."/>
            <person name="Saw J.H."/>
            <person name="Jorgensen S.L."/>
            <person name="Zaremba-Niedzwiedzka K."/>
            <person name="Martijn J."/>
            <person name="Lind A.E."/>
            <person name="van Eijk R."/>
            <person name="Schleper C."/>
            <person name="Guy L."/>
            <person name="Ettema T.J."/>
        </authorList>
    </citation>
    <scope>NUCLEOTIDE SEQUENCE</scope>
</reference>
<evidence type="ECO:0000256" key="4">
    <source>
        <dbReference type="ARBA" id="ARBA00022679"/>
    </source>
</evidence>
<dbReference type="Pfam" id="PF03734">
    <property type="entry name" value="YkuD"/>
    <property type="match status" value="1"/>
</dbReference>